<dbReference type="SUPFAM" id="SSF55040">
    <property type="entry name" value="Molybdenum cofactor biosynthesis protein C, MoaC"/>
    <property type="match status" value="1"/>
</dbReference>
<dbReference type="AlphaFoldDB" id="A0A5B8XRT9"/>
<dbReference type="Pfam" id="PF01967">
    <property type="entry name" value="MoaC"/>
    <property type="match status" value="1"/>
</dbReference>
<dbReference type="KEGG" id="bbae:FRD01_03460"/>
<dbReference type="Proteomes" id="UP000321595">
    <property type="component" value="Chromosome"/>
</dbReference>
<gene>
    <name evidence="4" type="primary">moaC</name>
    <name evidence="4" type="ORF">FRD01_03460</name>
</gene>
<dbReference type="GO" id="GO:0006777">
    <property type="term" value="P:Mo-molybdopterin cofactor biosynthetic process"/>
    <property type="evidence" value="ECO:0007669"/>
    <property type="project" value="UniProtKB-KW"/>
</dbReference>
<organism evidence="4 5">
    <name type="scientific">Microvenator marinus</name>
    <dbReference type="NCBI Taxonomy" id="2600177"/>
    <lineage>
        <taxon>Bacteria</taxon>
        <taxon>Deltaproteobacteria</taxon>
        <taxon>Bradymonadales</taxon>
        <taxon>Microvenatoraceae</taxon>
        <taxon>Microvenator</taxon>
    </lineage>
</organism>
<evidence type="ECO:0000313" key="5">
    <source>
        <dbReference type="Proteomes" id="UP000321595"/>
    </source>
</evidence>
<comment type="pathway">
    <text evidence="1">Cofactor biosynthesis; molybdopterin biosynthesis.</text>
</comment>
<dbReference type="EMBL" id="CP042467">
    <property type="protein sequence ID" value="QED26326.1"/>
    <property type="molecule type" value="Genomic_DNA"/>
</dbReference>
<keyword evidence="4" id="KW-0456">Lyase</keyword>
<proteinExistence type="predicted"/>
<dbReference type="UniPathway" id="UPA00344"/>
<keyword evidence="5" id="KW-1185">Reference proteome</keyword>
<dbReference type="NCBIfam" id="NF006870">
    <property type="entry name" value="PRK09364.1"/>
    <property type="match status" value="1"/>
</dbReference>
<dbReference type="InterPro" id="IPR023045">
    <property type="entry name" value="MoaC"/>
</dbReference>
<keyword evidence="2" id="KW-0501">Molybdenum cofactor biosynthesis</keyword>
<accession>A0A5B8XRT9</accession>
<dbReference type="InterPro" id="IPR002820">
    <property type="entry name" value="Mopterin_CF_biosynth-C_dom"/>
</dbReference>
<evidence type="ECO:0000313" key="4">
    <source>
        <dbReference type="EMBL" id="QED26326.1"/>
    </source>
</evidence>
<dbReference type="EC" id="4.6.1.17" evidence="4"/>
<dbReference type="OrthoDB" id="9794429at2"/>
<dbReference type="InterPro" id="IPR036522">
    <property type="entry name" value="MoaC_sf"/>
</dbReference>
<dbReference type="GO" id="GO:0061799">
    <property type="term" value="F:cyclic pyranopterin monophosphate synthase activity"/>
    <property type="evidence" value="ECO:0007669"/>
    <property type="project" value="UniProtKB-EC"/>
</dbReference>
<evidence type="ECO:0000256" key="2">
    <source>
        <dbReference type="ARBA" id="ARBA00023150"/>
    </source>
</evidence>
<dbReference type="PANTHER" id="PTHR22960">
    <property type="entry name" value="MOLYBDOPTERIN COFACTOR SYNTHESIS PROTEIN A"/>
    <property type="match status" value="1"/>
</dbReference>
<dbReference type="InterPro" id="IPR050105">
    <property type="entry name" value="MoCo_biosynth_MoaA/MoaC"/>
</dbReference>
<protein>
    <submittedName>
        <fullName evidence="4">Cyclic pyranopterin monophosphate synthase MoaC</fullName>
        <ecNumber evidence="4">4.6.1.17</ecNumber>
    </submittedName>
</protein>
<name>A0A5B8XRT9_9DELT</name>
<reference evidence="4 5" key="1">
    <citation type="submission" date="2019-08" db="EMBL/GenBank/DDBJ databases">
        <authorList>
            <person name="Liang Q."/>
        </authorList>
    </citation>
    <scope>NUCLEOTIDE SEQUENCE [LARGE SCALE GENOMIC DNA]</scope>
    <source>
        <strain evidence="4 5">V1718</strain>
    </source>
</reference>
<dbReference type="RefSeq" id="WP_146957676.1">
    <property type="nucleotide sequence ID" value="NZ_CP042467.1"/>
</dbReference>
<dbReference type="Gene3D" id="3.30.70.640">
    <property type="entry name" value="Molybdopterin cofactor biosynthesis C (MoaC) domain"/>
    <property type="match status" value="1"/>
</dbReference>
<dbReference type="NCBIfam" id="TIGR00581">
    <property type="entry name" value="moaC"/>
    <property type="match status" value="1"/>
</dbReference>
<feature type="domain" description="Molybdopterin cofactor biosynthesis C (MoaC)" evidence="3">
    <location>
        <begin position="16"/>
        <end position="146"/>
    </location>
</feature>
<sequence length="166" mass="17666">MKSQLTHLDEKGDAQMVDVSKKDMSARSAVARGFIQLSGEVVGLLKGPKGDALQVARLAAIMATKRTDELIPLCHTIGLDHAEIRFGLGPDVVGLEVTTRCRGATGVEMEALVGVQIGLATIFDMVKARCPEAVIFGVHVVQKIGGKTGHWTHPDPPGGSEGFEWL</sequence>
<evidence type="ECO:0000256" key="1">
    <source>
        <dbReference type="ARBA" id="ARBA00005046"/>
    </source>
</evidence>
<evidence type="ECO:0000259" key="3">
    <source>
        <dbReference type="Pfam" id="PF01967"/>
    </source>
</evidence>